<keyword evidence="1" id="KW-0812">Transmembrane</keyword>
<feature type="transmembrane region" description="Helical" evidence="1">
    <location>
        <begin position="105"/>
        <end position="126"/>
    </location>
</feature>
<name>A0A6N9U0W0_STRHA</name>
<evidence type="ECO:0000313" key="2">
    <source>
        <dbReference type="EMBL" id="NEA16182.1"/>
    </source>
</evidence>
<keyword evidence="1" id="KW-1133">Transmembrane helix</keyword>
<dbReference type="InterPro" id="IPR010699">
    <property type="entry name" value="DUF1275"/>
</dbReference>
<protein>
    <submittedName>
        <fullName evidence="2">DUF1275 domain-containing protein</fullName>
    </submittedName>
</protein>
<feature type="transmembrane region" description="Helical" evidence="1">
    <location>
        <begin position="70"/>
        <end position="93"/>
    </location>
</feature>
<dbReference type="EMBL" id="JAAGLQ010000227">
    <property type="protein sequence ID" value="NEA16182.1"/>
    <property type="molecule type" value="Genomic_DNA"/>
</dbReference>
<dbReference type="AlphaFoldDB" id="A0A6N9U0W0"/>
<reference evidence="2 3" key="1">
    <citation type="submission" date="2020-01" db="EMBL/GenBank/DDBJ databases">
        <title>Insect and environment-associated Actinomycetes.</title>
        <authorList>
            <person name="Currrie C."/>
            <person name="Chevrette M."/>
            <person name="Carlson C."/>
            <person name="Stubbendieck R."/>
            <person name="Wendt-Pienkowski E."/>
        </authorList>
    </citation>
    <scope>NUCLEOTIDE SEQUENCE [LARGE SCALE GENOMIC DNA]</scope>
    <source>
        <strain evidence="2 3">SID11342</strain>
    </source>
</reference>
<feature type="transmembrane region" description="Helical" evidence="1">
    <location>
        <begin position="132"/>
        <end position="151"/>
    </location>
</feature>
<feature type="transmembrane region" description="Helical" evidence="1">
    <location>
        <begin position="26"/>
        <end position="50"/>
    </location>
</feature>
<feature type="transmembrane region" description="Helical" evidence="1">
    <location>
        <begin position="190"/>
        <end position="208"/>
    </location>
</feature>
<organism evidence="2 3">
    <name type="scientific">Streptomyces halstedii</name>
    <dbReference type="NCBI Taxonomy" id="1944"/>
    <lineage>
        <taxon>Bacteria</taxon>
        <taxon>Bacillati</taxon>
        <taxon>Actinomycetota</taxon>
        <taxon>Actinomycetes</taxon>
        <taxon>Kitasatosporales</taxon>
        <taxon>Streptomycetaceae</taxon>
        <taxon>Streptomyces</taxon>
    </lineage>
</organism>
<proteinExistence type="predicted"/>
<evidence type="ECO:0000256" key="1">
    <source>
        <dbReference type="SAM" id="Phobius"/>
    </source>
</evidence>
<dbReference type="PANTHER" id="PTHR37314">
    <property type="entry name" value="SLR0142 PROTEIN"/>
    <property type="match status" value="1"/>
</dbReference>
<feature type="transmembrane region" description="Helical" evidence="1">
    <location>
        <begin position="214"/>
        <end position="234"/>
    </location>
</feature>
<dbReference type="PANTHER" id="PTHR37314:SF4">
    <property type="entry name" value="UPF0700 TRANSMEMBRANE PROTEIN YOAK"/>
    <property type="match status" value="1"/>
</dbReference>
<dbReference type="Pfam" id="PF06912">
    <property type="entry name" value="DUF1275"/>
    <property type="match status" value="1"/>
</dbReference>
<keyword evidence="1" id="KW-0472">Membrane</keyword>
<accession>A0A6N9U0W0</accession>
<dbReference type="RefSeq" id="WP_164344396.1">
    <property type="nucleotide sequence ID" value="NZ_JAAGLQ010000227.1"/>
</dbReference>
<gene>
    <name evidence="2" type="ORF">G3I29_11705</name>
</gene>
<evidence type="ECO:0000313" key="3">
    <source>
        <dbReference type="Proteomes" id="UP000471293"/>
    </source>
</evidence>
<dbReference type="Proteomes" id="UP000471293">
    <property type="component" value="Unassembled WGS sequence"/>
</dbReference>
<comment type="caution">
    <text evidence="2">The sequence shown here is derived from an EMBL/GenBank/DDBJ whole genome shotgun (WGS) entry which is preliminary data.</text>
</comment>
<sequence length="247" mass="24749">MPVVLREAWATLVPDMTGRHGPLPPMMLALTVVTGLVDAFSYLLLGHVFVANMTGNVVFGGFALAGAPGFSLLASAVALVAFVAGAVSGGYAVHVARTHRGRQLLYSLLAETAFLAAAVVVTVVSGGPYTGAVRFTLIALLGVGLGVQNAAARALAVPDLKTTVLTLTLTGMAADSRIAKGPGSRAGRRLLSAGSMLAGAGCGALAVLNGHPTLPLLSAVVLLALASACAASLARSDASWTRPLVTA</sequence>